<accession>A0A0C2WVB8</accession>
<gene>
    <name evidence="1" type="ORF">M378DRAFT_906077</name>
</gene>
<reference evidence="1 2" key="1">
    <citation type="submission" date="2014-04" db="EMBL/GenBank/DDBJ databases">
        <title>Evolutionary Origins and Diversification of the Mycorrhizal Mutualists.</title>
        <authorList>
            <consortium name="DOE Joint Genome Institute"/>
            <consortium name="Mycorrhizal Genomics Consortium"/>
            <person name="Kohler A."/>
            <person name="Kuo A."/>
            <person name="Nagy L.G."/>
            <person name="Floudas D."/>
            <person name="Copeland A."/>
            <person name="Barry K.W."/>
            <person name="Cichocki N."/>
            <person name="Veneault-Fourrey C."/>
            <person name="LaButti K."/>
            <person name="Lindquist E.A."/>
            <person name="Lipzen A."/>
            <person name="Lundell T."/>
            <person name="Morin E."/>
            <person name="Murat C."/>
            <person name="Riley R."/>
            <person name="Ohm R."/>
            <person name="Sun H."/>
            <person name="Tunlid A."/>
            <person name="Henrissat B."/>
            <person name="Grigoriev I.V."/>
            <person name="Hibbett D.S."/>
            <person name="Martin F."/>
        </authorList>
    </citation>
    <scope>NUCLEOTIDE SEQUENCE [LARGE SCALE GENOMIC DNA]</scope>
    <source>
        <strain evidence="1 2">Koide BX008</strain>
    </source>
</reference>
<dbReference type="EMBL" id="KN818293">
    <property type="protein sequence ID" value="KIL60746.1"/>
    <property type="molecule type" value="Genomic_DNA"/>
</dbReference>
<sequence length="186" mass="20697">MAESHADGSEEMHSSAMPSILTKTDTNALEKDLNACLSSLLPRLRRRKLGISLGTDTIQLACSLLRFDRAEIAMKLRSILDAQSLMDIIDKYFCSDYTPGISRSAVRLALEIYARVPVLPRSLFAKGTVGPHHHIWPTSRSLSETEVSTCLFCRLRDCFMSEVIVPICVYLQNSRPQLHCAGIMGL</sequence>
<evidence type="ECO:0000313" key="2">
    <source>
        <dbReference type="Proteomes" id="UP000054549"/>
    </source>
</evidence>
<keyword evidence="2" id="KW-1185">Reference proteome</keyword>
<dbReference type="InParanoid" id="A0A0C2WVB8"/>
<dbReference type="AlphaFoldDB" id="A0A0C2WVB8"/>
<evidence type="ECO:0000313" key="1">
    <source>
        <dbReference type="EMBL" id="KIL60746.1"/>
    </source>
</evidence>
<dbReference type="HOGENOM" id="CLU_1586056_0_0_1"/>
<organism evidence="1 2">
    <name type="scientific">Amanita muscaria (strain Koide BX008)</name>
    <dbReference type="NCBI Taxonomy" id="946122"/>
    <lineage>
        <taxon>Eukaryota</taxon>
        <taxon>Fungi</taxon>
        <taxon>Dikarya</taxon>
        <taxon>Basidiomycota</taxon>
        <taxon>Agaricomycotina</taxon>
        <taxon>Agaricomycetes</taxon>
        <taxon>Agaricomycetidae</taxon>
        <taxon>Agaricales</taxon>
        <taxon>Pluteineae</taxon>
        <taxon>Amanitaceae</taxon>
        <taxon>Amanita</taxon>
    </lineage>
</organism>
<dbReference type="Proteomes" id="UP000054549">
    <property type="component" value="Unassembled WGS sequence"/>
</dbReference>
<proteinExistence type="predicted"/>
<protein>
    <submittedName>
        <fullName evidence="1">Uncharacterized protein</fullName>
    </submittedName>
</protein>
<name>A0A0C2WVB8_AMAMK</name>